<keyword evidence="3" id="KW-1185">Reference proteome</keyword>
<proteinExistence type="predicted"/>
<dbReference type="AlphaFoldDB" id="A0A8S1YES3"/>
<evidence type="ECO:0000313" key="3">
    <source>
        <dbReference type="Proteomes" id="UP000683925"/>
    </source>
</evidence>
<protein>
    <submittedName>
        <fullName evidence="2">Uncharacterized protein</fullName>
    </submittedName>
</protein>
<name>A0A8S1YES3_PAROT</name>
<evidence type="ECO:0000313" key="2">
    <source>
        <dbReference type="EMBL" id="CAD8209984.1"/>
    </source>
</evidence>
<organism evidence="2 3">
    <name type="scientific">Paramecium octaurelia</name>
    <dbReference type="NCBI Taxonomy" id="43137"/>
    <lineage>
        <taxon>Eukaryota</taxon>
        <taxon>Sar</taxon>
        <taxon>Alveolata</taxon>
        <taxon>Ciliophora</taxon>
        <taxon>Intramacronucleata</taxon>
        <taxon>Oligohymenophorea</taxon>
        <taxon>Peniculida</taxon>
        <taxon>Parameciidae</taxon>
        <taxon>Paramecium</taxon>
    </lineage>
</organism>
<feature type="region of interest" description="Disordered" evidence="1">
    <location>
        <begin position="1"/>
        <end position="25"/>
    </location>
</feature>
<accession>A0A8S1YES3</accession>
<gene>
    <name evidence="2" type="ORF">POCTA_138.1.T1490078</name>
</gene>
<reference evidence="2" key="1">
    <citation type="submission" date="2021-01" db="EMBL/GenBank/DDBJ databases">
        <authorList>
            <consortium name="Genoscope - CEA"/>
            <person name="William W."/>
        </authorList>
    </citation>
    <scope>NUCLEOTIDE SEQUENCE</scope>
</reference>
<evidence type="ECO:0000256" key="1">
    <source>
        <dbReference type="SAM" id="MobiDB-lite"/>
    </source>
</evidence>
<dbReference type="EMBL" id="CAJJDP010000151">
    <property type="protein sequence ID" value="CAD8209984.1"/>
    <property type="molecule type" value="Genomic_DNA"/>
</dbReference>
<comment type="caution">
    <text evidence="2">The sequence shown here is derived from an EMBL/GenBank/DDBJ whole genome shotgun (WGS) entry which is preliminary data.</text>
</comment>
<dbReference type="Proteomes" id="UP000683925">
    <property type="component" value="Unassembled WGS sequence"/>
</dbReference>
<sequence>MISNYQVRSRGDSSQGWKFKKSQKTENGVEEMIKMLDYFIIQNNFKTASFKLFEYADSTISS</sequence>
<feature type="compositionally biased region" description="Polar residues" evidence="1">
    <location>
        <begin position="1"/>
        <end position="16"/>
    </location>
</feature>